<sequence length="160" mass="18071">MHIQSDIDYLISVFKIVDGARSTYKAPRPGEKLEVKLMAPDSPSLKFTLSIAEGSRSSVITLKINTDRKTTLQTRHFANPLIRIDLDAKAIHTNPDGQLIKGEHIHIATSEYGDKFAWPLKDQDIIPQLASLDNVPEIFEAFREYCHIEDTLRVDWSLGV</sequence>
<dbReference type="Pfam" id="PF22398">
    <property type="entry name" value="DUF6978"/>
    <property type="match status" value="1"/>
</dbReference>
<dbReference type="AlphaFoldDB" id="A0A6N8IKE0"/>
<protein>
    <submittedName>
        <fullName evidence="1">Uncharacterized protein</fullName>
    </submittedName>
</protein>
<organism evidence="1 2">
    <name type="scientific">Gordonibacter urolithinfaciens</name>
    <dbReference type="NCBI Taxonomy" id="1335613"/>
    <lineage>
        <taxon>Bacteria</taxon>
        <taxon>Bacillati</taxon>
        <taxon>Actinomycetota</taxon>
        <taxon>Coriobacteriia</taxon>
        <taxon>Eggerthellales</taxon>
        <taxon>Eggerthellaceae</taxon>
        <taxon>Gordonibacter</taxon>
    </lineage>
</organism>
<proteinExistence type="predicted"/>
<reference evidence="1 2" key="1">
    <citation type="submission" date="2019-11" db="EMBL/GenBank/DDBJ databases">
        <title>Whole genome shotgun sequencing (WGS) data from Adlercreutzia equolifaciens ResAG-91, Eggerthella lenta MRI-F36, MRI-F37, MRI-F40, ResAG-49, ResAG-88, ResAG-121, ResAG-145, and Gordonibacter sp. ResAG-5, ResAG-26, ResAG-43, ResAG-50, ResAG-59.</title>
        <authorList>
            <person name="Stoll D.A."/>
            <person name="Danylec N."/>
            <person name="Franz C.M.A.P."/>
            <person name="Huch M."/>
        </authorList>
    </citation>
    <scope>NUCLEOTIDE SEQUENCE [LARGE SCALE GENOMIC DNA]</scope>
    <source>
        <strain evidence="1 2">ResAG-59</strain>
    </source>
</reference>
<evidence type="ECO:0000313" key="2">
    <source>
        <dbReference type="Proteomes" id="UP000468327"/>
    </source>
</evidence>
<dbReference type="GeneID" id="97355434"/>
<dbReference type="RefSeq" id="WP_143412793.1">
    <property type="nucleotide sequence ID" value="NZ_BAABZN010000001.1"/>
</dbReference>
<dbReference type="Proteomes" id="UP000468327">
    <property type="component" value="Unassembled WGS sequence"/>
</dbReference>
<accession>A0A6N8IKE0</accession>
<name>A0A6N8IKE0_9ACTN</name>
<dbReference type="InterPro" id="IPR053916">
    <property type="entry name" value="DUF6978"/>
</dbReference>
<gene>
    <name evidence="1" type="ORF">GO738_13255</name>
</gene>
<dbReference type="EMBL" id="WPOC01000028">
    <property type="protein sequence ID" value="MVN16295.1"/>
    <property type="molecule type" value="Genomic_DNA"/>
</dbReference>
<comment type="caution">
    <text evidence="1">The sequence shown here is derived from an EMBL/GenBank/DDBJ whole genome shotgun (WGS) entry which is preliminary data.</text>
</comment>
<evidence type="ECO:0000313" key="1">
    <source>
        <dbReference type="EMBL" id="MVN16295.1"/>
    </source>
</evidence>
<keyword evidence="2" id="KW-1185">Reference proteome</keyword>